<protein>
    <submittedName>
        <fullName evidence="6">Uncharacterized protein</fullName>
    </submittedName>
</protein>
<evidence type="ECO:0000256" key="3">
    <source>
        <dbReference type="ARBA" id="ARBA00022989"/>
    </source>
</evidence>
<dbReference type="EMBL" id="OX451740">
    <property type="protein sequence ID" value="CAI8614758.1"/>
    <property type="molecule type" value="Genomic_DNA"/>
</dbReference>
<dbReference type="Proteomes" id="UP001157006">
    <property type="component" value="Chromosome 5"/>
</dbReference>
<name>A0AAV1AZN9_VICFA</name>
<gene>
    <name evidence="6" type="ORF">VFH_V145360</name>
</gene>
<keyword evidence="7" id="KW-1185">Reference proteome</keyword>
<feature type="transmembrane region" description="Helical" evidence="5">
    <location>
        <begin position="53"/>
        <end position="75"/>
    </location>
</feature>
<feature type="transmembrane region" description="Helical" evidence="5">
    <location>
        <begin position="22"/>
        <end position="41"/>
    </location>
</feature>
<evidence type="ECO:0000256" key="4">
    <source>
        <dbReference type="ARBA" id="ARBA00023136"/>
    </source>
</evidence>
<keyword evidence="4 5" id="KW-0472">Membrane</keyword>
<evidence type="ECO:0000313" key="6">
    <source>
        <dbReference type="EMBL" id="CAI8614758.1"/>
    </source>
</evidence>
<evidence type="ECO:0000256" key="1">
    <source>
        <dbReference type="ARBA" id="ARBA00004141"/>
    </source>
</evidence>
<comment type="subcellular location">
    <subcellularLocation>
        <location evidence="1">Membrane</location>
        <topology evidence="1">Multi-pass membrane protein</topology>
    </subcellularLocation>
</comment>
<evidence type="ECO:0000256" key="5">
    <source>
        <dbReference type="SAM" id="Phobius"/>
    </source>
</evidence>
<accession>A0AAV1AZN9</accession>
<evidence type="ECO:0000256" key="2">
    <source>
        <dbReference type="ARBA" id="ARBA00022692"/>
    </source>
</evidence>
<reference evidence="6 7" key="1">
    <citation type="submission" date="2023-01" db="EMBL/GenBank/DDBJ databases">
        <authorList>
            <person name="Kreplak J."/>
        </authorList>
    </citation>
    <scope>NUCLEOTIDE SEQUENCE [LARGE SCALE GENOMIC DNA]</scope>
</reference>
<dbReference type="InterPro" id="IPR007271">
    <property type="entry name" value="Nuc_sug_transpt"/>
</dbReference>
<dbReference type="GO" id="GO:0015165">
    <property type="term" value="F:pyrimidine nucleotide-sugar transmembrane transporter activity"/>
    <property type="evidence" value="ECO:0007669"/>
    <property type="project" value="InterPro"/>
</dbReference>
<dbReference type="GO" id="GO:0000139">
    <property type="term" value="C:Golgi membrane"/>
    <property type="evidence" value="ECO:0007669"/>
    <property type="project" value="InterPro"/>
</dbReference>
<proteinExistence type="predicted"/>
<dbReference type="PANTHER" id="PTHR10231">
    <property type="entry name" value="NUCLEOTIDE-SUGAR TRANSMEMBRANE TRANSPORTER"/>
    <property type="match status" value="1"/>
</dbReference>
<sequence>MTSILPAYHIAIPRQKKTIQKIGALFLLLVTAVLLSVGQSSNKSSTSANVDRVLINGIVHVLIASVLSGIASSLCQWASHVKKHSSYLMTIEISIDGSTCLLASTLKSPDGEAIRRHGFFSWLDSSNLDPNNFEFPWWNSCWFSYKACWRCSKGIGHCLSFTRYSIATIHF</sequence>
<dbReference type="AlphaFoldDB" id="A0AAV1AZN9"/>
<keyword evidence="2 5" id="KW-0812">Transmembrane</keyword>
<evidence type="ECO:0000313" key="7">
    <source>
        <dbReference type="Proteomes" id="UP001157006"/>
    </source>
</evidence>
<organism evidence="6 7">
    <name type="scientific">Vicia faba</name>
    <name type="common">Broad bean</name>
    <name type="synonym">Faba vulgaris</name>
    <dbReference type="NCBI Taxonomy" id="3906"/>
    <lineage>
        <taxon>Eukaryota</taxon>
        <taxon>Viridiplantae</taxon>
        <taxon>Streptophyta</taxon>
        <taxon>Embryophyta</taxon>
        <taxon>Tracheophyta</taxon>
        <taxon>Spermatophyta</taxon>
        <taxon>Magnoliopsida</taxon>
        <taxon>eudicotyledons</taxon>
        <taxon>Gunneridae</taxon>
        <taxon>Pentapetalae</taxon>
        <taxon>rosids</taxon>
        <taxon>fabids</taxon>
        <taxon>Fabales</taxon>
        <taxon>Fabaceae</taxon>
        <taxon>Papilionoideae</taxon>
        <taxon>50 kb inversion clade</taxon>
        <taxon>NPAAA clade</taxon>
        <taxon>Hologalegina</taxon>
        <taxon>IRL clade</taxon>
        <taxon>Fabeae</taxon>
        <taxon>Vicia</taxon>
    </lineage>
</organism>
<keyword evidence="3 5" id="KW-1133">Transmembrane helix</keyword>